<proteinExistence type="predicted"/>
<dbReference type="EMBL" id="BRYA01000678">
    <property type="protein sequence ID" value="GMI29147.1"/>
    <property type="molecule type" value="Genomic_DNA"/>
</dbReference>
<reference evidence="3" key="1">
    <citation type="journal article" date="2023" name="Commun. Biol.">
        <title>Genome analysis of Parmales, the sister group of diatoms, reveals the evolutionary specialization of diatoms from phago-mixotrophs to photoautotrophs.</title>
        <authorList>
            <person name="Ban H."/>
            <person name="Sato S."/>
            <person name="Yoshikawa S."/>
            <person name="Yamada K."/>
            <person name="Nakamura Y."/>
            <person name="Ichinomiya M."/>
            <person name="Sato N."/>
            <person name="Blanc-Mathieu R."/>
            <person name="Endo H."/>
            <person name="Kuwata A."/>
            <person name="Ogata H."/>
        </authorList>
    </citation>
    <scope>NUCLEOTIDE SEQUENCE [LARGE SCALE GENOMIC DNA]</scope>
</reference>
<evidence type="ECO:0000256" key="1">
    <source>
        <dbReference type="SAM" id="MobiDB-lite"/>
    </source>
</evidence>
<evidence type="ECO:0000313" key="2">
    <source>
        <dbReference type="EMBL" id="GMI29147.1"/>
    </source>
</evidence>
<evidence type="ECO:0000313" key="3">
    <source>
        <dbReference type="Proteomes" id="UP001165065"/>
    </source>
</evidence>
<organism evidence="2 3">
    <name type="scientific">Triparma columacea</name>
    <dbReference type="NCBI Taxonomy" id="722753"/>
    <lineage>
        <taxon>Eukaryota</taxon>
        <taxon>Sar</taxon>
        <taxon>Stramenopiles</taxon>
        <taxon>Ochrophyta</taxon>
        <taxon>Bolidophyceae</taxon>
        <taxon>Parmales</taxon>
        <taxon>Triparmaceae</taxon>
        <taxon>Triparma</taxon>
    </lineage>
</organism>
<sequence>MVRLVVAAAEPVNSKSGHNDKQVQFAPFISAPFSVPGYSAMPAGRKKTIITKNAVEKKKANLDTKSMTKKGTRNEGTKRKQN</sequence>
<gene>
    <name evidence="2" type="ORF">TrCOL_g13634</name>
</gene>
<feature type="region of interest" description="Disordered" evidence="1">
    <location>
        <begin position="59"/>
        <end position="82"/>
    </location>
</feature>
<name>A0A9W7G2C8_9STRA</name>
<dbReference type="Proteomes" id="UP001165065">
    <property type="component" value="Unassembled WGS sequence"/>
</dbReference>
<dbReference type="AlphaFoldDB" id="A0A9W7G2C8"/>
<keyword evidence="3" id="KW-1185">Reference proteome</keyword>
<comment type="caution">
    <text evidence="2">The sequence shown here is derived from an EMBL/GenBank/DDBJ whole genome shotgun (WGS) entry which is preliminary data.</text>
</comment>
<accession>A0A9W7G2C8</accession>
<protein>
    <submittedName>
        <fullName evidence="2">Uncharacterized protein</fullName>
    </submittedName>
</protein>
<feature type="compositionally biased region" description="Basic and acidic residues" evidence="1">
    <location>
        <begin position="72"/>
        <end position="82"/>
    </location>
</feature>